<sequence>MANPRIDSLDAYFDGVLKREAGHEVPESLQDAFYRFVERFNVKSPTASTAASSLDHHANETNRTFTSFSPTNPFFNTRRSTTSRLLPPPSDLTDWDTIPSRESQINPALIQRKASQRQAPFLEHLESESRLWQQRYNKVVDDEAQAVAEAARDAVLQLTPSRRSAGREATEKKLRADYDVLFTAYQETWEQYKAAAKEASTHLMGLEDLKVEMMQVLVGMDSMSEEGIEDTDKERLSGTAEPAKAPAPPLQSPRTPRRNEAGGGEAGGGGEEERWRFSEIHAHSGGKRSTRRRGQGSRGNNNNNNSVNNATRESPEVING</sequence>
<dbReference type="AlphaFoldDB" id="E3QZ52"/>
<dbReference type="HOGENOM" id="CLU_868809_0_0_1"/>
<dbReference type="OrthoDB" id="10627053at2759"/>
<feature type="compositionally biased region" description="Low complexity" evidence="1">
    <location>
        <begin position="298"/>
        <end position="309"/>
    </location>
</feature>
<gene>
    <name evidence="2" type="ORF">GLRG_11284</name>
</gene>
<dbReference type="RefSeq" id="XP_008100160.1">
    <property type="nucleotide sequence ID" value="XM_008101969.1"/>
</dbReference>
<evidence type="ECO:0000313" key="3">
    <source>
        <dbReference type="Proteomes" id="UP000008782"/>
    </source>
</evidence>
<dbReference type="eggNOG" id="ENOG502RWDU">
    <property type="taxonomic scope" value="Eukaryota"/>
</dbReference>
<accession>E3QZ52</accession>
<dbReference type="Proteomes" id="UP000008782">
    <property type="component" value="Unassembled WGS sequence"/>
</dbReference>
<feature type="region of interest" description="Disordered" evidence="1">
    <location>
        <begin position="62"/>
        <end position="98"/>
    </location>
</feature>
<name>E3QZ52_COLGM</name>
<evidence type="ECO:0000313" key="2">
    <source>
        <dbReference type="EMBL" id="EFQ36140.1"/>
    </source>
</evidence>
<feature type="compositionally biased region" description="Low complexity" evidence="1">
    <location>
        <begin position="64"/>
        <end position="77"/>
    </location>
</feature>
<feature type="compositionally biased region" description="Basic and acidic residues" evidence="1">
    <location>
        <begin position="271"/>
        <end position="282"/>
    </location>
</feature>
<dbReference type="VEuPathDB" id="FungiDB:GLRG_11284"/>
<reference evidence="3" key="1">
    <citation type="journal article" date="2012" name="Nat. Genet.">
        <title>Lifestyle transitions in plant pathogenic Colletotrichum fungi deciphered by genome and transcriptome analyses.</title>
        <authorList>
            <person name="O'Connell R.J."/>
            <person name="Thon M.R."/>
            <person name="Hacquard S."/>
            <person name="Amyotte S.G."/>
            <person name="Kleemann J."/>
            <person name="Torres M.F."/>
            <person name="Damm U."/>
            <person name="Buiate E.A."/>
            <person name="Epstein L."/>
            <person name="Alkan N."/>
            <person name="Altmueller J."/>
            <person name="Alvarado-Balderrama L."/>
            <person name="Bauser C.A."/>
            <person name="Becker C."/>
            <person name="Birren B.W."/>
            <person name="Chen Z."/>
            <person name="Choi J."/>
            <person name="Crouch J.A."/>
            <person name="Duvick J.P."/>
            <person name="Farman M.A."/>
            <person name="Gan P."/>
            <person name="Heiman D."/>
            <person name="Henrissat B."/>
            <person name="Howard R.J."/>
            <person name="Kabbage M."/>
            <person name="Koch C."/>
            <person name="Kracher B."/>
            <person name="Kubo Y."/>
            <person name="Law A.D."/>
            <person name="Lebrun M.-H."/>
            <person name="Lee Y.-H."/>
            <person name="Miyara I."/>
            <person name="Moore N."/>
            <person name="Neumann U."/>
            <person name="Nordstroem K."/>
            <person name="Panaccione D.G."/>
            <person name="Panstruga R."/>
            <person name="Place M."/>
            <person name="Proctor R.H."/>
            <person name="Prusky D."/>
            <person name="Rech G."/>
            <person name="Reinhardt R."/>
            <person name="Rollins J.A."/>
            <person name="Rounsley S."/>
            <person name="Schardl C.L."/>
            <person name="Schwartz D.C."/>
            <person name="Shenoy N."/>
            <person name="Shirasu K."/>
            <person name="Sikhakolli U.R."/>
            <person name="Stueber K."/>
            <person name="Sukno S.A."/>
            <person name="Sweigard J.A."/>
            <person name="Takano Y."/>
            <person name="Takahara H."/>
            <person name="Trail F."/>
            <person name="van der Does H.C."/>
            <person name="Voll L.M."/>
            <person name="Will I."/>
            <person name="Young S."/>
            <person name="Zeng Q."/>
            <person name="Zhang J."/>
            <person name="Zhou S."/>
            <person name="Dickman M.B."/>
            <person name="Schulze-Lefert P."/>
            <person name="Ver Loren van Themaat E."/>
            <person name="Ma L.-J."/>
            <person name="Vaillancourt L.J."/>
        </authorList>
    </citation>
    <scope>NUCLEOTIDE SEQUENCE [LARGE SCALE GENOMIC DNA]</scope>
    <source>
        <strain evidence="3">M1.001 / M2 / FGSC 10212</strain>
    </source>
</reference>
<dbReference type="GeneID" id="24416649"/>
<feature type="region of interest" description="Disordered" evidence="1">
    <location>
        <begin position="225"/>
        <end position="320"/>
    </location>
</feature>
<protein>
    <submittedName>
        <fullName evidence="2">Uncharacterized protein</fullName>
    </submittedName>
</protein>
<proteinExistence type="predicted"/>
<keyword evidence="3" id="KW-1185">Reference proteome</keyword>
<organism evidence="3">
    <name type="scientific">Colletotrichum graminicola (strain M1.001 / M2 / FGSC 10212)</name>
    <name type="common">Maize anthracnose fungus</name>
    <name type="synonym">Glomerella graminicola</name>
    <dbReference type="NCBI Taxonomy" id="645133"/>
    <lineage>
        <taxon>Eukaryota</taxon>
        <taxon>Fungi</taxon>
        <taxon>Dikarya</taxon>
        <taxon>Ascomycota</taxon>
        <taxon>Pezizomycotina</taxon>
        <taxon>Sordariomycetes</taxon>
        <taxon>Hypocreomycetidae</taxon>
        <taxon>Glomerellales</taxon>
        <taxon>Glomerellaceae</taxon>
        <taxon>Colletotrichum</taxon>
        <taxon>Colletotrichum graminicola species complex</taxon>
    </lineage>
</organism>
<evidence type="ECO:0000256" key="1">
    <source>
        <dbReference type="SAM" id="MobiDB-lite"/>
    </source>
</evidence>
<feature type="compositionally biased region" description="Basic residues" evidence="1">
    <location>
        <begin position="284"/>
        <end position="295"/>
    </location>
</feature>
<dbReference type="EMBL" id="GG697410">
    <property type="protein sequence ID" value="EFQ36140.1"/>
    <property type="molecule type" value="Genomic_DNA"/>
</dbReference>